<dbReference type="NCBIfam" id="TIGR00756">
    <property type="entry name" value="PPR"/>
    <property type="match status" value="3"/>
</dbReference>
<dbReference type="PROSITE" id="PS51375">
    <property type="entry name" value="PPR"/>
    <property type="match status" value="3"/>
</dbReference>
<dbReference type="Pfam" id="PF01535">
    <property type="entry name" value="PPR"/>
    <property type="match status" value="2"/>
</dbReference>
<dbReference type="Pfam" id="PF13041">
    <property type="entry name" value="PPR_2"/>
    <property type="match status" value="1"/>
</dbReference>
<organism evidence="5 6">
    <name type="scientific">Helianthus annuus</name>
    <name type="common">Common sunflower</name>
    <dbReference type="NCBI Taxonomy" id="4232"/>
    <lineage>
        <taxon>Eukaryota</taxon>
        <taxon>Viridiplantae</taxon>
        <taxon>Streptophyta</taxon>
        <taxon>Embryophyta</taxon>
        <taxon>Tracheophyta</taxon>
        <taxon>Spermatophyta</taxon>
        <taxon>Magnoliopsida</taxon>
        <taxon>eudicotyledons</taxon>
        <taxon>Gunneridae</taxon>
        <taxon>Pentapetalae</taxon>
        <taxon>asterids</taxon>
        <taxon>campanulids</taxon>
        <taxon>Asterales</taxon>
        <taxon>Asteraceae</taxon>
        <taxon>Asteroideae</taxon>
        <taxon>Heliantheae alliance</taxon>
        <taxon>Heliantheae</taxon>
        <taxon>Helianthus</taxon>
    </lineage>
</organism>
<feature type="region of interest" description="Disordered" evidence="4">
    <location>
        <begin position="236"/>
        <end position="256"/>
    </location>
</feature>
<feature type="region of interest" description="Disordered" evidence="4">
    <location>
        <begin position="69"/>
        <end position="200"/>
    </location>
</feature>
<gene>
    <name evidence="5" type="ORF">HannXRQ_Chr07g0186241</name>
</gene>
<proteinExistence type="inferred from homology"/>
<sequence>MFQPYKDSTATTFVFSAIPNLISLFSKIFTITIFKVSNLISFNISNHYHHHVDSPLMFRLFSSSSSYNNSNRSNDGYSGGRPPPRRRSGDNYTSSNRTSRLSGFIDDNGGGRRDYEEQNSQFTPANPSKGRRDFDTNRKLNNYHSVNDSKYRVSNRSDNRKSVGNINSNSSYVPFGDDDDDNINEQNSKFTPGNPRRHVEDNKMQDVDGFLDRFKLGLDQDKNKVNFDNLNGGTVNVDRGAGEGEMAAEEDTRVRPPEDADEIFRKMKETGLIPNAVAMLHGLCSDGLVQDAMKLFGVMRERGSIPEVVIYTAVVEGFCKAQKGDEAIRIFRKMQGNGIVPNAFSYGVIVQGLVKGKWLDDGFEFCLEMVEAGHSPNLATFTGLVSAFCRERGLEAAQIVISKLKDKGFGFDEKGVRDFMEKKGPFSPMVWEAIFGKKSSQML</sequence>
<dbReference type="InParanoid" id="A0A251U8Z0"/>
<protein>
    <submittedName>
        <fullName evidence="5">Putative pentatricopeptide repeat protein</fullName>
    </submittedName>
</protein>
<dbReference type="InterPro" id="IPR011990">
    <property type="entry name" value="TPR-like_helical_dom_sf"/>
</dbReference>
<feature type="compositionally biased region" description="Polar residues" evidence="4">
    <location>
        <begin position="162"/>
        <end position="172"/>
    </location>
</feature>
<dbReference type="EMBL" id="CM007896">
    <property type="protein sequence ID" value="OTG19827.1"/>
    <property type="molecule type" value="Genomic_DNA"/>
</dbReference>
<evidence type="ECO:0000256" key="2">
    <source>
        <dbReference type="ARBA" id="ARBA00022737"/>
    </source>
</evidence>
<evidence type="ECO:0000256" key="4">
    <source>
        <dbReference type="SAM" id="MobiDB-lite"/>
    </source>
</evidence>
<dbReference type="PANTHER" id="PTHR47941">
    <property type="entry name" value="PENTATRICOPEPTIDE REPEAT-CONTAINING PROTEIN 3, MITOCHONDRIAL"/>
    <property type="match status" value="1"/>
</dbReference>
<feature type="compositionally biased region" description="Basic and acidic residues" evidence="4">
    <location>
        <begin position="147"/>
        <end position="161"/>
    </location>
</feature>
<reference evidence="6" key="1">
    <citation type="journal article" date="2017" name="Nature">
        <title>The sunflower genome provides insights into oil metabolism, flowering and Asterid evolution.</title>
        <authorList>
            <person name="Badouin H."/>
            <person name="Gouzy J."/>
            <person name="Grassa C.J."/>
            <person name="Murat F."/>
            <person name="Staton S.E."/>
            <person name="Cottret L."/>
            <person name="Lelandais-Briere C."/>
            <person name="Owens G.L."/>
            <person name="Carrere S."/>
            <person name="Mayjonade B."/>
            <person name="Legrand L."/>
            <person name="Gill N."/>
            <person name="Kane N.C."/>
            <person name="Bowers J.E."/>
            <person name="Hubner S."/>
            <person name="Bellec A."/>
            <person name="Berard A."/>
            <person name="Berges H."/>
            <person name="Blanchet N."/>
            <person name="Boniface M.C."/>
            <person name="Brunel D."/>
            <person name="Catrice O."/>
            <person name="Chaidir N."/>
            <person name="Claudel C."/>
            <person name="Donnadieu C."/>
            <person name="Faraut T."/>
            <person name="Fievet G."/>
            <person name="Helmstetter N."/>
            <person name="King M."/>
            <person name="Knapp S.J."/>
            <person name="Lai Z."/>
            <person name="Le Paslier M.C."/>
            <person name="Lippi Y."/>
            <person name="Lorenzon L."/>
            <person name="Mandel J.R."/>
            <person name="Marage G."/>
            <person name="Marchand G."/>
            <person name="Marquand E."/>
            <person name="Bret-Mestries E."/>
            <person name="Morien E."/>
            <person name="Nambeesan S."/>
            <person name="Nguyen T."/>
            <person name="Pegot-Espagnet P."/>
            <person name="Pouilly N."/>
            <person name="Raftis F."/>
            <person name="Sallet E."/>
            <person name="Schiex T."/>
            <person name="Thomas J."/>
            <person name="Vandecasteele C."/>
            <person name="Vares D."/>
            <person name="Vear F."/>
            <person name="Vautrin S."/>
            <person name="Crespi M."/>
            <person name="Mangin B."/>
            <person name="Burke J.M."/>
            <person name="Salse J."/>
            <person name="Munos S."/>
            <person name="Vincourt P."/>
            <person name="Rieseberg L.H."/>
            <person name="Langlade N.B."/>
        </authorList>
    </citation>
    <scope>NUCLEOTIDE SEQUENCE [LARGE SCALE GENOMIC DNA]</scope>
    <source>
        <strain evidence="6">cv. SF193</strain>
    </source>
</reference>
<name>A0A251U8Z0_HELAN</name>
<feature type="repeat" description="PPR" evidence="3">
    <location>
        <begin position="307"/>
        <end position="341"/>
    </location>
</feature>
<dbReference type="Proteomes" id="UP000215914">
    <property type="component" value="Chromosome 7"/>
</dbReference>
<feature type="compositionally biased region" description="Polar residues" evidence="4">
    <location>
        <begin position="90"/>
        <end position="101"/>
    </location>
</feature>
<dbReference type="InterPro" id="IPR002885">
    <property type="entry name" value="PPR_rpt"/>
</dbReference>
<feature type="repeat" description="PPR" evidence="3">
    <location>
        <begin position="272"/>
        <end position="306"/>
    </location>
</feature>
<feature type="repeat" description="PPR" evidence="3">
    <location>
        <begin position="342"/>
        <end position="376"/>
    </location>
</feature>
<keyword evidence="2" id="KW-0677">Repeat</keyword>
<comment type="similarity">
    <text evidence="1">Belongs to the PPR family. P subfamily.</text>
</comment>
<keyword evidence="6" id="KW-1185">Reference proteome</keyword>
<evidence type="ECO:0000256" key="1">
    <source>
        <dbReference type="ARBA" id="ARBA00007626"/>
    </source>
</evidence>
<evidence type="ECO:0000256" key="3">
    <source>
        <dbReference type="PROSITE-ProRule" id="PRU00708"/>
    </source>
</evidence>
<evidence type="ECO:0000313" key="6">
    <source>
        <dbReference type="Proteomes" id="UP000215914"/>
    </source>
</evidence>
<dbReference type="Gene3D" id="1.25.40.10">
    <property type="entry name" value="Tetratricopeptide repeat domain"/>
    <property type="match status" value="1"/>
</dbReference>
<dbReference type="AlphaFoldDB" id="A0A251U8Z0"/>
<accession>A0A251U8Z0</accession>
<dbReference type="OMA" id="DYEEQNS"/>
<evidence type="ECO:0000313" key="5">
    <source>
        <dbReference type="EMBL" id="OTG19827.1"/>
    </source>
</evidence>